<evidence type="ECO:0000256" key="1">
    <source>
        <dbReference type="ARBA" id="ARBA00004389"/>
    </source>
</evidence>
<name>A0A9W8LX46_9FUNG</name>
<evidence type="ECO:0000256" key="15">
    <source>
        <dbReference type="ARBA" id="ARBA00045071"/>
    </source>
</evidence>
<dbReference type="AlphaFoldDB" id="A0A9W8LX46"/>
<evidence type="ECO:0000313" key="20">
    <source>
        <dbReference type="Proteomes" id="UP001140094"/>
    </source>
</evidence>
<dbReference type="SUPFAM" id="SSF53756">
    <property type="entry name" value="UDP-Glycosyltransferase/glycogen phosphorylase"/>
    <property type="match status" value="1"/>
</dbReference>
<comment type="caution">
    <text evidence="19">The sequence shown here is derived from an EMBL/GenBank/DDBJ whole genome shotgun (WGS) entry which is preliminary data.</text>
</comment>
<dbReference type="InterPro" id="IPR028098">
    <property type="entry name" value="Glyco_trans_4-like_N"/>
</dbReference>
<organism evidence="19 20">
    <name type="scientific">Coemansia guatemalensis</name>
    <dbReference type="NCBI Taxonomy" id="2761395"/>
    <lineage>
        <taxon>Eukaryota</taxon>
        <taxon>Fungi</taxon>
        <taxon>Fungi incertae sedis</taxon>
        <taxon>Zoopagomycota</taxon>
        <taxon>Kickxellomycotina</taxon>
        <taxon>Kickxellomycetes</taxon>
        <taxon>Kickxellales</taxon>
        <taxon>Kickxellaceae</taxon>
        <taxon>Coemansia</taxon>
    </lineage>
</organism>
<evidence type="ECO:0000259" key="17">
    <source>
        <dbReference type="Pfam" id="PF00534"/>
    </source>
</evidence>
<keyword evidence="9" id="KW-1133">Transmembrane helix</keyword>
<dbReference type="InterPro" id="IPR026051">
    <property type="entry name" value="ALG1-like"/>
</dbReference>
<evidence type="ECO:0000259" key="18">
    <source>
        <dbReference type="Pfam" id="PF13579"/>
    </source>
</evidence>
<keyword evidence="16" id="KW-0732">Signal</keyword>
<reference evidence="19" key="1">
    <citation type="submission" date="2022-07" db="EMBL/GenBank/DDBJ databases">
        <title>Phylogenomic reconstructions and comparative analyses of Kickxellomycotina fungi.</title>
        <authorList>
            <person name="Reynolds N.K."/>
            <person name="Stajich J.E."/>
            <person name="Barry K."/>
            <person name="Grigoriev I.V."/>
            <person name="Crous P."/>
            <person name="Smith M.E."/>
        </authorList>
    </citation>
    <scope>NUCLEOTIDE SEQUENCE</scope>
    <source>
        <strain evidence="19">NRRL 1565</strain>
    </source>
</reference>
<feature type="chain" id="PRO_5040789763" description="Chitobiosyldiphosphodolichol beta-mannosyltransferase" evidence="16">
    <location>
        <begin position="16"/>
        <end position="328"/>
    </location>
</feature>
<evidence type="ECO:0000256" key="4">
    <source>
        <dbReference type="ARBA" id="ARBA00015841"/>
    </source>
</evidence>
<dbReference type="Pfam" id="PF00534">
    <property type="entry name" value="Glycos_transf_1"/>
    <property type="match status" value="1"/>
</dbReference>
<dbReference type="Pfam" id="PF13579">
    <property type="entry name" value="Glyco_trans_4_4"/>
    <property type="match status" value="1"/>
</dbReference>
<dbReference type="PANTHER" id="PTHR13036:SF0">
    <property type="entry name" value="CHITOBIOSYLDIPHOSPHODOLICHOL BETA-MANNOSYLTRANSFERASE"/>
    <property type="match status" value="1"/>
</dbReference>
<accession>A0A9W8LX46</accession>
<feature type="domain" description="Glycosyl transferase family 1" evidence="17">
    <location>
        <begin position="160"/>
        <end position="291"/>
    </location>
</feature>
<dbReference type="EMBL" id="JANBUO010000005">
    <property type="protein sequence ID" value="KAJ2809288.1"/>
    <property type="molecule type" value="Genomic_DNA"/>
</dbReference>
<keyword evidence="20" id="KW-1185">Reference proteome</keyword>
<dbReference type="EC" id="2.4.1.142" evidence="3"/>
<evidence type="ECO:0000256" key="5">
    <source>
        <dbReference type="ARBA" id="ARBA00022676"/>
    </source>
</evidence>
<evidence type="ECO:0000256" key="3">
    <source>
        <dbReference type="ARBA" id="ARBA00012611"/>
    </source>
</evidence>
<dbReference type="Proteomes" id="UP001140094">
    <property type="component" value="Unassembled WGS sequence"/>
</dbReference>
<evidence type="ECO:0000256" key="14">
    <source>
        <dbReference type="ARBA" id="ARBA00033088"/>
    </source>
</evidence>
<evidence type="ECO:0000256" key="7">
    <source>
        <dbReference type="ARBA" id="ARBA00022692"/>
    </source>
</evidence>
<keyword evidence="5 19" id="KW-0328">Glycosyltransferase</keyword>
<dbReference type="GO" id="GO:0004578">
    <property type="term" value="F:chitobiosyldiphosphodolichol beta-mannosyltransferase activity"/>
    <property type="evidence" value="ECO:0007669"/>
    <property type="project" value="UniProtKB-EC"/>
</dbReference>
<comment type="subcellular location">
    <subcellularLocation>
        <location evidence="1">Endoplasmic reticulum membrane</location>
        <topology evidence="1">Single-pass membrane protein</topology>
    </subcellularLocation>
</comment>
<evidence type="ECO:0000256" key="6">
    <source>
        <dbReference type="ARBA" id="ARBA00022679"/>
    </source>
</evidence>
<evidence type="ECO:0000313" key="19">
    <source>
        <dbReference type="EMBL" id="KAJ2809288.1"/>
    </source>
</evidence>
<evidence type="ECO:0000256" key="16">
    <source>
        <dbReference type="SAM" id="SignalP"/>
    </source>
</evidence>
<protein>
    <recommendedName>
        <fullName evidence="4">Chitobiosyldiphosphodolichol beta-mannosyltransferase</fullName>
        <ecNumber evidence="3">2.4.1.142</ecNumber>
    </recommendedName>
    <alternativeName>
        <fullName evidence="13">Beta-1,4-mannosyltransferase</fullName>
    </alternativeName>
    <alternativeName>
        <fullName evidence="14">GDP-Man:GlcNAc2-PP-dolichol mannosyltransferase</fullName>
    </alternativeName>
    <alternativeName>
        <fullName evidence="12">GDP-mannose-dolichol diphosphochitobiose mannosyltransferase</fullName>
    </alternativeName>
</protein>
<feature type="signal peptide" evidence="16">
    <location>
        <begin position="1"/>
        <end position="15"/>
    </location>
</feature>
<comment type="catalytic activity">
    <reaction evidence="15">
        <text>an N,N'-diacetylchitobiosyl-diphospho-di-trans,poly-cis-dolichol + GDP-alpha-D-mannose = a beta-D-Man-(1-&gt;4)-beta-D-GlcNAc-(1-&gt;4)-alpha-D-GlcNAc-diphospho-di-trans,poly-cis-dolichol + GDP + H(+)</text>
        <dbReference type="Rhea" id="RHEA:13865"/>
        <dbReference type="Rhea" id="RHEA-COMP:19510"/>
        <dbReference type="Rhea" id="RHEA-COMP:19511"/>
        <dbReference type="ChEBI" id="CHEBI:15378"/>
        <dbReference type="ChEBI" id="CHEBI:57269"/>
        <dbReference type="ChEBI" id="CHEBI:57527"/>
        <dbReference type="ChEBI" id="CHEBI:58189"/>
        <dbReference type="ChEBI" id="CHEBI:58472"/>
        <dbReference type="EC" id="2.4.1.142"/>
    </reaction>
    <physiologicalReaction direction="left-to-right" evidence="15">
        <dbReference type="Rhea" id="RHEA:13866"/>
    </physiologicalReaction>
</comment>
<feature type="domain" description="Glycosyltransferase subfamily 4-like N-terminal" evidence="18">
    <location>
        <begin position="13"/>
        <end position="104"/>
    </location>
</feature>
<proteinExistence type="predicted"/>
<evidence type="ECO:0000256" key="8">
    <source>
        <dbReference type="ARBA" id="ARBA00022824"/>
    </source>
</evidence>
<comment type="function">
    <text evidence="11">Participates in the formation of the lipid-linked precursor oligosaccharide for N-glycosylation. Involved in assembling the dolichol-pyrophosphate-GlcNAc(2)-Man(5) intermediate on the cytoplasmic surface of the ER.</text>
</comment>
<keyword evidence="7" id="KW-0812">Transmembrane</keyword>
<evidence type="ECO:0000256" key="13">
    <source>
        <dbReference type="ARBA" id="ARBA00031566"/>
    </source>
</evidence>
<sequence length="328" mass="36281">MLQLFWILLFSIARPDCILVQNPPAIPTLFVARVGAWLTGARLIIDWHNYGYTLLGIKLGPSHPIVHTAKCFERFFGRHAYAHLCVTDAMAADLKSNWNIRDPQLAELAPLDSHADKQQSCKSLLTCRGADGIVTMLPDRPMLVVSSTSWTPDEDFSVLLRALELYDYACSSVQKGKSKLPPLMVVITGKGPLRKHYEAQIAQLALRTVRIVTAWLTAEDYPLLLGSADLGISLHTSSSGLDLPMKVVDMLGCGTPVCAYRFSCIGELVTEANGLVFDSAEELAGQLQDLAISQRSTHNGTYWRLLQGAAAFRQQDWSTNYHRVLDLL</sequence>
<keyword evidence="6 19" id="KW-0808">Transferase</keyword>
<evidence type="ECO:0000256" key="12">
    <source>
        <dbReference type="ARBA" id="ARBA00031434"/>
    </source>
</evidence>
<keyword evidence="10" id="KW-0472">Membrane</keyword>
<evidence type="ECO:0000256" key="10">
    <source>
        <dbReference type="ARBA" id="ARBA00023136"/>
    </source>
</evidence>
<dbReference type="GO" id="GO:0005789">
    <property type="term" value="C:endoplasmic reticulum membrane"/>
    <property type="evidence" value="ECO:0007669"/>
    <property type="project" value="UniProtKB-SubCell"/>
</dbReference>
<dbReference type="OrthoDB" id="614844at2759"/>
<gene>
    <name evidence="19" type="primary">ALG1</name>
    <name evidence="19" type="ORF">H4R20_000191</name>
</gene>
<evidence type="ECO:0000256" key="9">
    <source>
        <dbReference type="ARBA" id="ARBA00022989"/>
    </source>
</evidence>
<dbReference type="PANTHER" id="PTHR13036">
    <property type="entry name" value="BETA1,4 MANNOSYLTRANSFERASE"/>
    <property type="match status" value="1"/>
</dbReference>
<dbReference type="InterPro" id="IPR001296">
    <property type="entry name" value="Glyco_trans_1"/>
</dbReference>
<keyword evidence="8" id="KW-0256">Endoplasmic reticulum</keyword>
<dbReference type="Gene3D" id="3.40.50.2000">
    <property type="entry name" value="Glycogen Phosphorylase B"/>
    <property type="match status" value="1"/>
</dbReference>
<comment type="pathway">
    <text evidence="2">Protein modification; protein glycosylation.</text>
</comment>
<evidence type="ECO:0000256" key="11">
    <source>
        <dbReference type="ARBA" id="ARBA00024899"/>
    </source>
</evidence>
<evidence type="ECO:0000256" key="2">
    <source>
        <dbReference type="ARBA" id="ARBA00004922"/>
    </source>
</evidence>